<feature type="region of interest" description="Disordered" evidence="1">
    <location>
        <begin position="34"/>
        <end position="86"/>
    </location>
</feature>
<protein>
    <submittedName>
        <fullName evidence="2">Uncharacterized protein</fullName>
    </submittedName>
</protein>
<dbReference type="InterPro" id="IPR008480">
    <property type="entry name" value="DUF761_pln"/>
</dbReference>
<sequence length="123" mass="13832">LSRVPFVLDRLRSFGLYRFRSDDLGADLPAAAAEPAATPAADEKNQVAAAHYGRSRSEPVREQGKKEPRISKSSLSVVEEKEAPEADHGVDAWADDFINKFRQQQLLQLQRLNYKGMLSRHNQ</sequence>
<name>A0A1E5VEZ7_9POAL</name>
<evidence type="ECO:0000256" key="1">
    <source>
        <dbReference type="SAM" id="MobiDB-lite"/>
    </source>
</evidence>
<comment type="caution">
    <text evidence="2">The sequence shown here is derived from an EMBL/GenBank/DDBJ whole genome shotgun (WGS) entry which is preliminary data.</text>
</comment>
<reference evidence="2 3" key="1">
    <citation type="submission" date="2016-09" db="EMBL/GenBank/DDBJ databases">
        <title>The draft genome of Dichanthelium oligosanthes: A C3 panicoid grass species.</title>
        <authorList>
            <person name="Studer A.J."/>
            <person name="Schnable J.C."/>
            <person name="Brutnell T.P."/>
        </authorList>
    </citation>
    <scope>NUCLEOTIDE SEQUENCE [LARGE SCALE GENOMIC DNA]</scope>
    <source>
        <strain evidence="3">cv. Kellogg 1175</strain>
        <tissue evidence="2">Leaf</tissue>
    </source>
</reference>
<accession>A0A1E5VEZ7</accession>
<evidence type="ECO:0000313" key="2">
    <source>
        <dbReference type="EMBL" id="OEL23723.1"/>
    </source>
</evidence>
<keyword evidence="3" id="KW-1185">Reference proteome</keyword>
<evidence type="ECO:0000313" key="3">
    <source>
        <dbReference type="Proteomes" id="UP000095767"/>
    </source>
</evidence>
<proteinExistence type="predicted"/>
<organism evidence="2 3">
    <name type="scientific">Dichanthelium oligosanthes</name>
    <dbReference type="NCBI Taxonomy" id="888268"/>
    <lineage>
        <taxon>Eukaryota</taxon>
        <taxon>Viridiplantae</taxon>
        <taxon>Streptophyta</taxon>
        <taxon>Embryophyta</taxon>
        <taxon>Tracheophyta</taxon>
        <taxon>Spermatophyta</taxon>
        <taxon>Magnoliopsida</taxon>
        <taxon>Liliopsida</taxon>
        <taxon>Poales</taxon>
        <taxon>Poaceae</taxon>
        <taxon>PACMAD clade</taxon>
        <taxon>Panicoideae</taxon>
        <taxon>Panicodae</taxon>
        <taxon>Paniceae</taxon>
        <taxon>Dichantheliinae</taxon>
        <taxon>Dichanthelium</taxon>
    </lineage>
</organism>
<dbReference type="EMBL" id="LWDX02041817">
    <property type="protein sequence ID" value="OEL23723.1"/>
    <property type="molecule type" value="Genomic_DNA"/>
</dbReference>
<dbReference type="Pfam" id="PF05553">
    <property type="entry name" value="DUF761"/>
    <property type="match status" value="1"/>
</dbReference>
<feature type="compositionally biased region" description="Basic and acidic residues" evidence="1">
    <location>
        <begin position="55"/>
        <end position="70"/>
    </location>
</feature>
<gene>
    <name evidence="2" type="ORF">BAE44_0015258</name>
</gene>
<feature type="non-terminal residue" evidence="2">
    <location>
        <position position="1"/>
    </location>
</feature>
<dbReference type="Proteomes" id="UP000095767">
    <property type="component" value="Unassembled WGS sequence"/>
</dbReference>
<dbReference type="AlphaFoldDB" id="A0A1E5VEZ7"/>